<sequence length="201" mass="23335">MNYGRYKKIRGGKRHLKRLVQLSQTAASLSEQRLQHSSYDYKWLGLGIWHWHHRQPPKRVRQLAAQHPLTTFFNWQQQLQAQPEPFYLAIWLVCSPEFAHSSKVVAAIQEMRARYRDRLQEADPAGPPLPAEYRALPGANQLTWHAHPWEVLVDSFDYPDGWPAWALAKPHYLCQPEDNDEYLMVQTGWVWVGQAAGVSTA</sequence>
<gene>
    <name evidence="1" type="ORF">O9Z63_06160</name>
</gene>
<dbReference type="Proteomes" id="UP001211872">
    <property type="component" value="Chromosome"/>
</dbReference>
<keyword evidence="2" id="KW-1185">Reference proteome</keyword>
<proteinExistence type="predicted"/>
<evidence type="ECO:0000313" key="2">
    <source>
        <dbReference type="Proteomes" id="UP001211872"/>
    </source>
</evidence>
<dbReference type="EMBL" id="CP115396">
    <property type="protein sequence ID" value="WBO85828.1"/>
    <property type="molecule type" value="Genomic_DNA"/>
</dbReference>
<protein>
    <submittedName>
        <fullName evidence="1">Uncharacterized protein</fullName>
    </submittedName>
</protein>
<organism evidence="1 2">
    <name type="scientific">Hymenobacter yonginensis</name>
    <dbReference type="NCBI Taxonomy" id="748197"/>
    <lineage>
        <taxon>Bacteria</taxon>
        <taxon>Pseudomonadati</taxon>
        <taxon>Bacteroidota</taxon>
        <taxon>Cytophagia</taxon>
        <taxon>Cytophagales</taxon>
        <taxon>Hymenobacteraceae</taxon>
        <taxon>Hymenobacter</taxon>
    </lineage>
</organism>
<dbReference type="RefSeq" id="WP_270128438.1">
    <property type="nucleotide sequence ID" value="NZ_CP115396.1"/>
</dbReference>
<name>A0ABY7PSF1_9BACT</name>
<accession>A0ABY7PSF1</accession>
<evidence type="ECO:0000313" key="1">
    <source>
        <dbReference type="EMBL" id="WBO85828.1"/>
    </source>
</evidence>
<reference evidence="1 2" key="1">
    <citation type="journal article" date="2011" name="Int. J. Syst. Evol. Microbiol.">
        <title>Hymenobacter yonginensis sp. nov., isolated from a mesotrophic artificial lake.</title>
        <authorList>
            <person name="Joung Y."/>
            <person name="Cho S.H."/>
            <person name="Kim H."/>
            <person name="Kim S.B."/>
            <person name="Joh K."/>
        </authorList>
    </citation>
    <scope>NUCLEOTIDE SEQUENCE [LARGE SCALE GENOMIC DNA]</scope>
    <source>
        <strain evidence="1 2">KCTC 22745</strain>
    </source>
</reference>